<accession>A0A383CZT8</accession>
<reference evidence="1" key="1">
    <citation type="submission" date="2018-05" db="EMBL/GenBank/DDBJ databases">
        <authorList>
            <person name="Lanie J.A."/>
            <person name="Ng W.-L."/>
            <person name="Kazmierczak K.M."/>
            <person name="Andrzejewski T.M."/>
            <person name="Davidsen T.M."/>
            <person name="Wayne K.J."/>
            <person name="Tettelin H."/>
            <person name="Glass J.I."/>
            <person name="Rusch D."/>
            <person name="Podicherti R."/>
            <person name="Tsui H.-C.T."/>
            <person name="Winkler M.E."/>
        </authorList>
    </citation>
    <scope>NUCLEOTIDE SEQUENCE</scope>
</reference>
<organism evidence="1">
    <name type="scientific">marine metagenome</name>
    <dbReference type="NCBI Taxonomy" id="408172"/>
    <lineage>
        <taxon>unclassified sequences</taxon>
        <taxon>metagenomes</taxon>
        <taxon>ecological metagenomes</taxon>
    </lineage>
</organism>
<dbReference type="SUPFAM" id="SSF53649">
    <property type="entry name" value="Alkaline phosphatase-like"/>
    <property type="match status" value="1"/>
</dbReference>
<dbReference type="AlphaFoldDB" id="A0A383CZT8"/>
<dbReference type="InterPro" id="IPR017850">
    <property type="entry name" value="Alkaline_phosphatase_core_sf"/>
</dbReference>
<evidence type="ECO:0000313" key="1">
    <source>
        <dbReference type="EMBL" id="SVE37570.1"/>
    </source>
</evidence>
<dbReference type="EMBL" id="UINC01212994">
    <property type="protein sequence ID" value="SVE37570.1"/>
    <property type="molecule type" value="Genomic_DNA"/>
</dbReference>
<feature type="non-terminal residue" evidence="1">
    <location>
        <position position="1"/>
    </location>
</feature>
<dbReference type="Gene3D" id="3.30.1120.10">
    <property type="match status" value="1"/>
</dbReference>
<gene>
    <name evidence="1" type="ORF">METZ01_LOCUS490424</name>
</gene>
<name>A0A383CZT8_9ZZZZ</name>
<sequence length="81" mass="9517">WEFPAYNGQQAVRFGKWKGIRKDIFDGNLNVDLYDLENDIQEQNNLAAQYPEVVEKIEAIMKQEHIPSSLEKFKFTQLGDR</sequence>
<evidence type="ECO:0008006" key="2">
    <source>
        <dbReference type="Google" id="ProtNLM"/>
    </source>
</evidence>
<protein>
    <recommendedName>
        <fullName evidence="2">N-sulphoglucosamine sulphohydrolase C-terminal domain-containing protein</fullName>
    </recommendedName>
</protein>
<proteinExistence type="predicted"/>